<dbReference type="Pfam" id="PF07051">
    <property type="entry name" value="OCIA"/>
    <property type="match status" value="1"/>
</dbReference>
<accession>A0AAN7XLG8</accession>
<feature type="region of interest" description="Disordered" evidence="6">
    <location>
        <begin position="165"/>
        <end position="188"/>
    </location>
</feature>
<evidence type="ECO:0000256" key="4">
    <source>
        <dbReference type="ARBA" id="ARBA00040877"/>
    </source>
</evidence>
<dbReference type="InterPro" id="IPR040187">
    <property type="entry name" value="OCAD1/2"/>
</dbReference>
<comment type="similarity">
    <text evidence="3 5">Belongs to the OCIAD1 family.</text>
</comment>
<reference evidence="8 9" key="2">
    <citation type="journal article" date="2023" name="Mol. Biol. Evol.">
        <title>Genomics of Secondarily Temperate Adaptation in the Only Non-Antarctic Icefish.</title>
        <authorList>
            <person name="Rivera-Colon A.G."/>
            <person name="Rayamajhi N."/>
            <person name="Minhas B.F."/>
            <person name="Madrigal G."/>
            <person name="Bilyk K.T."/>
            <person name="Yoon V."/>
            <person name="Hune M."/>
            <person name="Gregory S."/>
            <person name="Cheng C.H.C."/>
            <person name="Catchen J.M."/>
        </authorList>
    </citation>
    <scope>NUCLEOTIDE SEQUENCE [LARGE SCALE GENOMIC DNA]</scope>
    <source>
        <strain evidence="8">JMC-PN-2008</strain>
    </source>
</reference>
<feature type="compositionally biased region" description="Polar residues" evidence="6">
    <location>
        <begin position="124"/>
        <end position="137"/>
    </location>
</feature>
<comment type="function">
    <text evidence="5">Maintains stem cell potency. Increases STAT3 phosphorylation and controls ERK phosphorylation. May act as a scaffold, increasing STAT3 recruitment onto endosomes.</text>
</comment>
<dbReference type="InterPro" id="IPR009764">
    <property type="entry name" value="OCIA_dom"/>
</dbReference>
<reference evidence="8 9" key="1">
    <citation type="journal article" date="2023" name="Genes (Basel)">
        <title>Chromosome-Level Genome Assembly and Circadian Gene Repertoire of the Patagonia Blennie Eleginops maclovinus-The Closest Ancestral Proxy of Antarctic Cryonotothenioids.</title>
        <authorList>
            <person name="Cheng C.C."/>
            <person name="Rivera-Colon A.G."/>
            <person name="Minhas B.F."/>
            <person name="Wilson L."/>
            <person name="Rayamajhi N."/>
            <person name="Vargas-Chacoff L."/>
            <person name="Catchen J.M."/>
        </authorList>
    </citation>
    <scope>NUCLEOTIDE SEQUENCE [LARGE SCALE GENOMIC DNA]</scope>
    <source>
        <strain evidence="8">JMC-PN-2008</strain>
    </source>
</reference>
<sequence length="241" mass="26738">MSSTTAGYSEDGTQKGAREPVGIAYIPTEEEKRVFKECSQESFWYRSVPFSMVSMTVTQALVARGALSSHPKFGSIPKVVFAAFCAFFAGKMSYMRTCQEKFKSLENSPLGEALRKGLPPQVSKAPQSEMSDPDSQSFDTMFQAAEAPSQAPVVSGYGYNSESPVPMGKADDFSAPGSYLEDEEPSKKSILYEDLRLKNRENYEVTLTQKSETLLKPSPEKEPGRPRKDVKKNIYGDSWEE</sequence>
<feature type="region of interest" description="Disordered" evidence="6">
    <location>
        <begin position="111"/>
        <end position="137"/>
    </location>
</feature>
<evidence type="ECO:0000256" key="2">
    <source>
        <dbReference type="ARBA" id="ARBA00022753"/>
    </source>
</evidence>
<dbReference type="AlphaFoldDB" id="A0AAN7XLG8"/>
<gene>
    <name evidence="8" type="ORF">PBY51_020247</name>
</gene>
<comment type="caution">
    <text evidence="8">The sequence shown here is derived from an EMBL/GenBank/DDBJ whole genome shotgun (WGS) entry which is preliminary data.</text>
</comment>
<comment type="domain">
    <text evidence="5">The OCIA domain is necessary and sufficient for endosomal localization.</text>
</comment>
<feature type="domain" description="OCIA" evidence="7">
    <location>
        <begin position="24"/>
        <end position="109"/>
    </location>
</feature>
<evidence type="ECO:0000259" key="7">
    <source>
        <dbReference type="Pfam" id="PF07051"/>
    </source>
</evidence>
<protein>
    <recommendedName>
        <fullName evidence="4 5">OCIA domain-containing protein 1</fullName>
    </recommendedName>
</protein>
<name>A0AAN7XLG8_ELEMC</name>
<feature type="region of interest" description="Disordered" evidence="6">
    <location>
        <begin position="208"/>
        <end position="241"/>
    </location>
</feature>
<comment type="subcellular location">
    <subcellularLocation>
        <location evidence="1 5">Endosome</location>
    </subcellularLocation>
</comment>
<comment type="subunit">
    <text evidence="5">Interacts with STAT3.</text>
</comment>
<keyword evidence="2 5" id="KW-0967">Endosome</keyword>
<evidence type="ECO:0000256" key="1">
    <source>
        <dbReference type="ARBA" id="ARBA00004177"/>
    </source>
</evidence>
<dbReference type="EMBL" id="JAUZQC010000009">
    <property type="protein sequence ID" value="KAK5866026.1"/>
    <property type="molecule type" value="Genomic_DNA"/>
</dbReference>
<proteinExistence type="inferred from homology"/>
<evidence type="ECO:0000313" key="8">
    <source>
        <dbReference type="EMBL" id="KAK5866026.1"/>
    </source>
</evidence>
<evidence type="ECO:0000256" key="6">
    <source>
        <dbReference type="SAM" id="MobiDB-lite"/>
    </source>
</evidence>
<evidence type="ECO:0000256" key="3">
    <source>
        <dbReference type="ARBA" id="ARBA00037952"/>
    </source>
</evidence>
<keyword evidence="9" id="KW-1185">Reference proteome</keyword>
<dbReference type="Proteomes" id="UP001346869">
    <property type="component" value="Unassembled WGS sequence"/>
</dbReference>
<dbReference type="PANTHER" id="PTHR13336">
    <property type="entry name" value="OVARIAN CARCINOMA IMMUNOREACTIVE ANTIGEN"/>
    <property type="match status" value="1"/>
</dbReference>
<feature type="compositionally biased region" description="Basic and acidic residues" evidence="6">
    <location>
        <begin position="218"/>
        <end position="234"/>
    </location>
</feature>
<dbReference type="PANTHER" id="PTHR13336:SF4">
    <property type="entry name" value="OCIA DOMAIN-CONTAINING PROTEIN 1"/>
    <property type="match status" value="1"/>
</dbReference>
<dbReference type="GO" id="GO:2000736">
    <property type="term" value="P:regulation of stem cell differentiation"/>
    <property type="evidence" value="ECO:0007669"/>
    <property type="project" value="UniProtKB-UniRule"/>
</dbReference>
<evidence type="ECO:0000313" key="9">
    <source>
        <dbReference type="Proteomes" id="UP001346869"/>
    </source>
</evidence>
<organism evidence="8 9">
    <name type="scientific">Eleginops maclovinus</name>
    <name type="common">Patagonian blennie</name>
    <name type="synonym">Eleginus maclovinus</name>
    <dbReference type="NCBI Taxonomy" id="56733"/>
    <lineage>
        <taxon>Eukaryota</taxon>
        <taxon>Metazoa</taxon>
        <taxon>Chordata</taxon>
        <taxon>Craniata</taxon>
        <taxon>Vertebrata</taxon>
        <taxon>Euteleostomi</taxon>
        <taxon>Actinopterygii</taxon>
        <taxon>Neopterygii</taxon>
        <taxon>Teleostei</taxon>
        <taxon>Neoteleostei</taxon>
        <taxon>Acanthomorphata</taxon>
        <taxon>Eupercaria</taxon>
        <taxon>Perciformes</taxon>
        <taxon>Notothenioidei</taxon>
        <taxon>Eleginopidae</taxon>
        <taxon>Eleginops</taxon>
    </lineage>
</organism>
<dbReference type="GO" id="GO:0005768">
    <property type="term" value="C:endosome"/>
    <property type="evidence" value="ECO:0007669"/>
    <property type="project" value="UniProtKB-SubCell"/>
</dbReference>
<evidence type="ECO:0000256" key="5">
    <source>
        <dbReference type="RuleBase" id="RU369066"/>
    </source>
</evidence>